<evidence type="ECO:0000313" key="2">
    <source>
        <dbReference type="EMBL" id="KKI98899.1"/>
    </source>
</evidence>
<dbReference type="EMBL" id="AJTX02000006">
    <property type="protein sequence ID" value="KKI98899.1"/>
    <property type="molecule type" value="Genomic_DNA"/>
</dbReference>
<dbReference type="InterPro" id="IPR011335">
    <property type="entry name" value="Restrct_endonuc-II-like"/>
</dbReference>
<dbReference type="Gene3D" id="3.90.1570.10">
    <property type="entry name" value="tt1808, chain A"/>
    <property type="match status" value="1"/>
</dbReference>
<dbReference type="CDD" id="cd06260">
    <property type="entry name" value="DUF820-like"/>
    <property type="match status" value="1"/>
</dbReference>
<name>A0A0M2PRZ0_PROHO</name>
<dbReference type="PANTHER" id="PTHR47152">
    <property type="entry name" value="SLR2084 PROTEIN-RELATED"/>
    <property type="match status" value="1"/>
</dbReference>
<evidence type="ECO:0000313" key="3">
    <source>
        <dbReference type="Proteomes" id="UP000034681"/>
    </source>
</evidence>
<dbReference type="InterPro" id="IPR012296">
    <property type="entry name" value="Nuclease_put_TT1808"/>
</dbReference>
<reference evidence="2" key="1">
    <citation type="submission" date="2012-04" db="EMBL/GenBank/DDBJ databases">
        <authorList>
            <person name="Borisov I.G."/>
            <person name="Ivanikova N.V."/>
            <person name="Pinevich A.V."/>
        </authorList>
    </citation>
    <scope>NUCLEOTIDE SEQUENCE</scope>
    <source>
        <strain evidence="2">CALU 1027</strain>
    </source>
</reference>
<dbReference type="Proteomes" id="UP000034681">
    <property type="component" value="Unassembled WGS sequence"/>
</dbReference>
<dbReference type="Pfam" id="PF05685">
    <property type="entry name" value="Uma2"/>
    <property type="match status" value="1"/>
</dbReference>
<evidence type="ECO:0000259" key="1">
    <source>
        <dbReference type="Pfam" id="PF05685"/>
    </source>
</evidence>
<feature type="domain" description="Putative restriction endonuclease" evidence="1">
    <location>
        <begin position="35"/>
        <end position="178"/>
    </location>
</feature>
<dbReference type="eggNOG" id="COG4636">
    <property type="taxonomic scope" value="Bacteria"/>
</dbReference>
<dbReference type="PANTHER" id="PTHR47152:SF2">
    <property type="entry name" value="SLR2084 PROTEIN"/>
    <property type="match status" value="1"/>
</dbReference>
<comment type="caution">
    <text evidence="2">The sequence shown here is derived from an EMBL/GenBank/DDBJ whole genome shotgun (WGS) entry which is preliminary data.</text>
</comment>
<dbReference type="InterPro" id="IPR008538">
    <property type="entry name" value="Uma2"/>
</dbReference>
<accession>A0A0M2PRZ0</accession>
<dbReference type="OrthoDB" id="5768410at2"/>
<dbReference type="SUPFAM" id="SSF52980">
    <property type="entry name" value="Restriction endonuclease-like"/>
    <property type="match status" value="1"/>
</dbReference>
<dbReference type="STRING" id="317619.GCA_000332315_01878"/>
<proteinExistence type="predicted"/>
<protein>
    <recommendedName>
        <fullName evidence="1">Putative restriction endonuclease domain-containing protein</fullName>
    </recommendedName>
</protein>
<dbReference type="AlphaFoldDB" id="A0A0M2PRZ0"/>
<organism evidence="2 3">
    <name type="scientific">Prochlorothrix hollandica PCC 9006 = CALU 1027</name>
    <dbReference type="NCBI Taxonomy" id="317619"/>
    <lineage>
        <taxon>Bacteria</taxon>
        <taxon>Bacillati</taxon>
        <taxon>Cyanobacteriota</taxon>
        <taxon>Cyanophyceae</taxon>
        <taxon>Prochlorotrichales</taxon>
        <taxon>Prochlorotrichaceae</taxon>
        <taxon>Prochlorothrix</taxon>
    </lineage>
</organism>
<gene>
    <name evidence="2" type="ORF">PROH_13735</name>
</gene>
<dbReference type="RefSeq" id="WP_017712347.1">
    <property type="nucleotide sequence ID" value="NZ_KB235937.1"/>
</dbReference>
<sequence>MVTTISPLQGLALGPIGEQRVCFRGLTWDAYQQIFQALPHRRGARLTYDRGTLEITMPLESHEFSLRLIEVFIRCLVFELGLKLKTMGSTTLNRQDLDRSSEPDCAYYIQNQPKVAGRRVDLATDPPPDLIVEVDITSTDIDKNCLYAALGVPELWRYNGRELSIYRLENGLYQNCDRSPTFPWIEKQCLYDFLAEAEQDEIEAEQNLREFVQQSLHQPDQIQQP</sequence>
<keyword evidence="3" id="KW-1185">Reference proteome</keyword>